<gene>
    <name evidence="2" type="primary">MKI67_1</name>
    <name evidence="2" type="ORF">Ciccas_003483</name>
</gene>
<evidence type="ECO:0000256" key="1">
    <source>
        <dbReference type="SAM" id="MobiDB-lite"/>
    </source>
</evidence>
<dbReference type="EMBL" id="JBJKFK010000318">
    <property type="protein sequence ID" value="KAL3317852.1"/>
    <property type="molecule type" value="Genomic_DNA"/>
</dbReference>
<feature type="compositionally biased region" description="Basic and acidic residues" evidence="1">
    <location>
        <begin position="273"/>
        <end position="285"/>
    </location>
</feature>
<feature type="compositionally biased region" description="Low complexity" evidence="1">
    <location>
        <begin position="304"/>
        <end position="319"/>
    </location>
</feature>
<feature type="compositionally biased region" description="Polar residues" evidence="1">
    <location>
        <begin position="208"/>
        <end position="221"/>
    </location>
</feature>
<keyword evidence="3" id="KW-1185">Reference proteome</keyword>
<sequence length="384" mass="41453">MRSLSSSPVLSGIKSLFTSAKKEQALSSPSGTEKRKMIIIRTSSSNRFSGIKRLLATPPLSPIKFFSVSPPKALISPVLSIISNRSTRIRKKKDLGDDFVSPLKNPAVKDKAKKMDIKTTKNSQKEVNEERESLPKTVPKRGRKKAASPAKTAPTRGRKRAASPAISEVKSVESVPTNGKRSVTVTTSPEPLSHKPVSTRRKKAIVSPSVSGLKSVESASTRGRRKAASPVESSETGENQVAPTKSRKRKASPAVSEAKSVKSAPTKGRKRAVSPEKLTENENKKVASTRGKKRAVSPTKDTKSAPTRTRARAASPKSPNVEAVAKRGRNKAPPVLEKVSRSPTPTRTRVKRKAVSDESTSPAKREKKSIVSPKKTRSGNRRAT</sequence>
<comment type="caution">
    <text evidence="2">The sequence shown here is derived from an EMBL/GenBank/DDBJ whole genome shotgun (WGS) entry which is preliminary data.</text>
</comment>
<evidence type="ECO:0000313" key="3">
    <source>
        <dbReference type="Proteomes" id="UP001626550"/>
    </source>
</evidence>
<feature type="region of interest" description="Disordered" evidence="1">
    <location>
        <begin position="96"/>
        <end position="384"/>
    </location>
</feature>
<protein>
    <submittedName>
        <fullName evidence="2">Antigen identified by monoclonal antibody Ki-67</fullName>
    </submittedName>
</protein>
<organism evidence="2 3">
    <name type="scientific">Cichlidogyrus casuarinus</name>
    <dbReference type="NCBI Taxonomy" id="1844966"/>
    <lineage>
        <taxon>Eukaryota</taxon>
        <taxon>Metazoa</taxon>
        <taxon>Spiralia</taxon>
        <taxon>Lophotrochozoa</taxon>
        <taxon>Platyhelminthes</taxon>
        <taxon>Monogenea</taxon>
        <taxon>Monopisthocotylea</taxon>
        <taxon>Dactylogyridea</taxon>
        <taxon>Ancyrocephalidae</taxon>
        <taxon>Cichlidogyrus</taxon>
    </lineage>
</organism>
<feature type="compositionally biased region" description="Polar residues" evidence="1">
    <location>
        <begin position="174"/>
        <end position="190"/>
    </location>
</feature>
<feature type="compositionally biased region" description="Basic and acidic residues" evidence="1">
    <location>
        <begin position="107"/>
        <end position="134"/>
    </location>
</feature>
<reference evidence="2 3" key="1">
    <citation type="submission" date="2024-11" db="EMBL/GenBank/DDBJ databases">
        <title>Adaptive evolution of stress response genes in parasites aligns with host niche diversity.</title>
        <authorList>
            <person name="Hahn C."/>
            <person name="Resl P."/>
        </authorList>
    </citation>
    <scope>NUCLEOTIDE SEQUENCE [LARGE SCALE GENOMIC DNA]</scope>
    <source>
        <strain evidence="2">EGGRZ-B1_66</strain>
        <tissue evidence="2">Body</tissue>
    </source>
</reference>
<feature type="compositionally biased region" description="Polar residues" evidence="1">
    <location>
        <begin position="231"/>
        <end position="243"/>
    </location>
</feature>
<name>A0ABD2QE83_9PLAT</name>
<feature type="compositionally biased region" description="Basic residues" evidence="1">
    <location>
        <begin position="374"/>
        <end position="384"/>
    </location>
</feature>
<dbReference type="Proteomes" id="UP001626550">
    <property type="component" value="Unassembled WGS sequence"/>
</dbReference>
<evidence type="ECO:0000313" key="2">
    <source>
        <dbReference type="EMBL" id="KAL3317852.1"/>
    </source>
</evidence>
<dbReference type="AlphaFoldDB" id="A0ABD2QE83"/>
<accession>A0ABD2QE83</accession>
<proteinExistence type="predicted"/>